<dbReference type="GO" id="GO:0000972">
    <property type="term" value="P:transcription-dependent tethering of RNA polymerase II gene DNA at nuclear periphery"/>
    <property type="evidence" value="ECO:0007669"/>
    <property type="project" value="TreeGrafter"/>
</dbReference>
<keyword evidence="2" id="KW-0813">Transport</keyword>
<sequence>MVINSPDRANPKRRDINFPPNVLNDIVQRLTRLKKFYEEYPSLNYSPENPNDAWKNETQWLTDLYELARNCADALSFILLMMDYNLPDTIASIPERSQPALWNSTFAMLMTDEQSKKNWKELVLAIIRRENRPQLDNLSYSLEQRCRSFCKAADVKIYQAYEELQQAKNSQDEHAKFVFLERSLKLFLENIENMTYDTLENICHEYEHLLFHYGAIELALSGSQAPGITNRAPYHDLAIECMKSAEVFSLGLPKKVTPELRTKVLHKSLNIGAKIKDKEFLFKVYDEFHKEESIRDLFEVPAPYLEEYFKDSDSDSKIGKLGIYCDFLIRHNQHLKAAEIQYHLANSEYNFNLEKRLEYLSLAMSYMKAGIGYSAPSNAMEKLKEYEDLLQVCTLLQGRPEAQQVLNALNSKLLDKQQLWDNFIDPYELYDCTLDLLTVSEPPDMDLVSSIWQNIIRKARSYEELSDEVIRLGRKYYPSELLVFPPWLICRILATFCVKNSHKPKPDWIVNIFLQVRVPYNEIFHILVELHSERPPPLNQTAGLRLILEEIVHLINRWKKDPSATDLDPQHVCEIISNYTEPSPGSGADQALMQQFVLLKSEL</sequence>
<dbReference type="Gene3D" id="1.20.58.1780">
    <property type="match status" value="1"/>
</dbReference>
<proteinExistence type="predicted"/>
<name>A0A9N9A656_9GLOM</name>
<dbReference type="PANTHER" id="PTHR10350">
    <property type="entry name" value="NUCLEAR PORE COMPLEX PROTEIN NUP155"/>
    <property type="match status" value="1"/>
</dbReference>
<dbReference type="Gene3D" id="1.25.40.450">
    <property type="entry name" value="Nucleoporin, helical domain, N-terminal subdomain"/>
    <property type="match status" value="1"/>
</dbReference>
<evidence type="ECO:0000256" key="2">
    <source>
        <dbReference type="ARBA" id="ARBA00022448"/>
    </source>
</evidence>
<dbReference type="InterPro" id="IPR004870">
    <property type="entry name" value="Nucleoporin_Nup155"/>
</dbReference>
<comment type="caution">
    <text evidence="5">The sequence shown here is derived from an EMBL/GenBank/DDBJ whole genome shotgun (WGS) entry which is preliminary data.</text>
</comment>
<dbReference type="GO" id="GO:0036228">
    <property type="term" value="P:protein localization to nuclear inner membrane"/>
    <property type="evidence" value="ECO:0007669"/>
    <property type="project" value="TreeGrafter"/>
</dbReference>
<dbReference type="InterPro" id="IPR042538">
    <property type="entry name" value="Nucleoporin_Nup155_C_3"/>
</dbReference>
<dbReference type="InterPro" id="IPR007187">
    <property type="entry name" value="Nucleoporin_Nup133/Nup155_C"/>
</dbReference>
<dbReference type="InterPro" id="IPR042533">
    <property type="entry name" value="Nucleoporin_Nup155_C_1"/>
</dbReference>
<comment type="subcellular location">
    <subcellularLocation>
        <location evidence="1">Nucleus</location>
    </subcellularLocation>
</comment>
<dbReference type="Gene3D" id="1.20.120.1880">
    <property type="entry name" value="Nucleoporin, helical C-terminal domain"/>
    <property type="match status" value="1"/>
</dbReference>
<protein>
    <submittedName>
        <fullName evidence="5">1478_t:CDS:1</fullName>
    </submittedName>
</protein>
<evidence type="ECO:0000256" key="3">
    <source>
        <dbReference type="ARBA" id="ARBA00023242"/>
    </source>
</evidence>
<dbReference type="OrthoDB" id="338970at2759"/>
<evidence type="ECO:0000313" key="5">
    <source>
        <dbReference type="EMBL" id="CAG8517928.1"/>
    </source>
</evidence>
<gene>
    <name evidence="5" type="ORF">AGERDE_LOCUS5082</name>
</gene>
<dbReference type="Pfam" id="PF03177">
    <property type="entry name" value="Nucleoporin_C"/>
    <property type="match status" value="1"/>
</dbReference>
<dbReference type="EMBL" id="CAJVPL010000648">
    <property type="protein sequence ID" value="CAG8517928.1"/>
    <property type="molecule type" value="Genomic_DNA"/>
</dbReference>
<dbReference type="GO" id="GO:0006405">
    <property type="term" value="P:RNA export from nucleus"/>
    <property type="evidence" value="ECO:0007669"/>
    <property type="project" value="TreeGrafter"/>
</dbReference>
<dbReference type="AlphaFoldDB" id="A0A9N9A656"/>
<dbReference type="Proteomes" id="UP000789831">
    <property type="component" value="Unassembled WGS sequence"/>
</dbReference>
<dbReference type="InterPro" id="IPR042537">
    <property type="entry name" value="Nucleoporin_Nup155_C_2"/>
</dbReference>
<evidence type="ECO:0000313" key="6">
    <source>
        <dbReference type="Proteomes" id="UP000789831"/>
    </source>
</evidence>
<dbReference type="GO" id="GO:0017056">
    <property type="term" value="F:structural constituent of nuclear pore"/>
    <property type="evidence" value="ECO:0007669"/>
    <property type="project" value="InterPro"/>
</dbReference>
<feature type="domain" description="Nucleoporin Nup133/Nup155-like C-terminal" evidence="4">
    <location>
        <begin position="11"/>
        <end position="570"/>
    </location>
</feature>
<dbReference type="Gene3D" id="1.25.40.440">
    <property type="entry name" value="Nucleoporin, helical domain, central subdomain"/>
    <property type="match status" value="1"/>
</dbReference>
<evidence type="ECO:0000259" key="4">
    <source>
        <dbReference type="Pfam" id="PF03177"/>
    </source>
</evidence>
<evidence type="ECO:0000256" key="1">
    <source>
        <dbReference type="ARBA" id="ARBA00004123"/>
    </source>
</evidence>
<keyword evidence="3" id="KW-0539">Nucleus</keyword>
<dbReference type="GO" id="GO:0044611">
    <property type="term" value="C:nuclear pore inner ring"/>
    <property type="evidence" value="ECO:0007669"/>
    <property type="project" value="TreeGrafter"/>
</dbReference>
<accession>A0A9N9A656</accession>
<keyword evidence="6" id="KW-1185">Reference proteome</keyword>
<reference evidence="5" key="1">
    <citation type="submission" date="2021-06" db="EMBL/GenBank/DDBJ databases">
        <authorList>
            <person name="Kallberg Y."/>
            <person name="Tangrot J."/>
            <person name="Rosling A."/>
        </authorList>
    </citation>
    <scope>NUCLEOTIDE SEQUENCE</scope>
    <source>
        <strain evidence="5">MT106</strain>
    </source>
</reference>
<dbReference type="PANTHER" id="PTHR10350:SF6">
    <property type="entry name" value="NUCLEAR PORE COMPLEX PROTEIN NUP155"/>
    <property type="match status" value="1"/>
</dbReference>
<organism evidence="5 6">
    <name type="scientific">Ambispora gerdemannii</name>
    <dbReference type="NCBI Taxonomy" id="144530"/>
    <lineage>
        <taxon>Eukaryota</taxon>
        <taxon>Fungi</taxon>
        <taxon>Fungi incertae sedis</taxon>
        <taxon>Mucoromycota</taxon>
        <taxon>Glomeromycotina</taxon>
        <taxon>Glomeromycetes</taxon>
        <taxon>Archaeosporales</taxon>
        <taxon>Ambisporaceae</taxon>
        <taxon>Ambispora</taxon>
    </lineage>
</organism>
<dbReference type="GO" id="GO:0006606">
    <property type="term" value="P:protein import into nucleus"/>
    <property type="evidence" value="ECO:0007669"/>
    <property type="project" value="TreeGrafter"/>
</dbReference>